<gene>
    <name evidence="1" type="ORF">MCHLO_16009</name>
</gene>
<dbReference type="EMBL" id="DF849905">
    <property type="protein sequence ID" value="GAT59759.1"/>
    <property type="molecule type" value="Genomic_DNA"/>
</dbReference>
<name>A0ABQ0M8W5_MYCCL</name>
<dbReference type="Proteomes" id="UP000815677">
    <property type="component" value="Unassembled WGS sequence"/>
</dbReference>
<protein>
    <submittedName>
        <fullName evidence="1">Uncharacterized protein</fullName>
    </submittedName>
</protein>
<evidence type="ECO:0000313" key="2">
    <source>
        <dbReference type="Proteomes" id="UP000815677"/>
    </source>
</evidence>
<reference evidence="1" key="1">
    <citation type="submission" date="2014-09" db="EMBL/GenBank/DDBJ databases">
        <title>Genome sequence of the luminous mushroom Mycena chlorophos for searching fungal bioluminescence genes.</title>
        <authorList>
            <person name="Tanaka Y."/>
            <person name="Kasuga D."/>
            <person name="Oba Y."/>
            <person name="Hase S."/>
            <person name="Sato K."/>
            <person name="Oba Y."/>
            <person name="Sakakibara Y."/>
        </authorList>
    </citation>
    <scope>NUCLEOTIDE SEQUENCE</scope>
</reference>
<accession>A0ABQ0M8W5</accession>
<proteinExistence type="predicted"/>
<evidence type="ECO:0000313" key="1">
    <source>
        <dbReference type="EMBL" id="GAT59759.1"/>
    </source>
</evidence>
<keyword evidence="2" id="KW-1185">Reference proteome</keyword>
<organism evidence="1 2">
    <name type="scientific">Mycena chlorophos</name>
    <name type="common">Agaric fungus</name>
    <name type="synonym">Agaricus chlorophos</name>
    <dbReference type="NCBI Taxonomy" id="658473"/>
    <lineage>
        <taxon>Eukaryota</taxon>
        <taxon>Fungi</taxon>
        <taxon>Dikarya</taxon>
        <taxon>Basidiomycota</taxon>
        <taxon>Agaricomycotina</taxon>
        <taxon>Agaricomycetes</taxon>
        <taxon>Agaricomycetidae</taxon>
        <taxon>Agaricales</taxon>
        <taxon>Marasmiineae</taxon>
        <taxon>Mycenaceae</taxon>
        <taxon>Mycena</taxon>
    </lineage>
</organism>
<sequence>MRICNENGTLTVLGGGFAEVPRLASLELVDTCQARTRAYPHAFAVPERKMGGGYNYVMFDQVFRRADKPLEENCPASCKLIQLSPGARCLCSAVCAVLLVVSRNRYK</sequence>